<dbReference type="PANTHER" id="PTHR12266">
    <property type="entry name" value="NA+/CA2+ K+ INDEPENDENT EXCHANGER"/>
    <property type="match status" value="1"/>
</dbReference>
<sequence>MSLEALPLLSGQVTTRSGLIVCWWSDICYYCSCRARFVIDCVEECPIDRKCFIRDICFFLFTLTSLSLILILEKVGVLGAVLFVLIYVVYVVVMAANEVLRMHARRLNLNVVTLLLPVRGCIFSHGSKEDESVYSSLLDDFTSNVPQLDTSPPQWMWASNVAIYSNHGGNKRLLLGWSEEEERDEDDDRLSSFSKLFLLLEMSLALPRRLTIPIVEEERWSKEYAVGSFLSLSLLRATGEDLPLEPEDSPYLSLDDPPSA</sequence>
<evidence type="ECO:0000256" key="5">
    <source>
        <dbReference type="SAM" id="MobiDB-lite"/>
    </source>
</evidence>
<evidence type="ECO:0000256" key="4">
    <source>
        <dbReference type="ARBA" id="ARBA00023201"/>
    </source>
</evidence>
<dbReference type="PANTHER" id="PTHR12266:SF0">
    <property type="entry name" value="MITOCHONDRIAL SODIUM_CALCIUM EXCHANGER PROTEIN"/>
    <property type="match status" value="1"/>
</dbReference>
<keyword evidence="4" id="KW-0739">Sodium transport</keyword>
<keyword evidence="8" id="KW-1185">Reference proteome</keyword>
<feature type="region of interest" description="Disordered" evidence="5">
    <location>
        <begin position="241"/>
        <end position="260"/>
    </location>
</feature>
<dbReference type="GO" id="GO:0006814">
    <property type="term" value="P:sodium ion transport"/>
    <property type="evidence" value="ECO:0007669"/>
    <property type="project" value="UniProtKB-KW"/>
</dbReference>
<organism evidence="7 8">
    <name type="scientific">Iris pallida</name>
    <name type="common">Sweet iris</name>
    <dbReference type="NCBI Taxonomy" id="29817"/>
    <lineage>
        <taxon>Eukaryota</taxon>
        <taxon>Viridiplantae</taxon>
        <taxon>Streptophyta</taxon>
        <taxon>Embryophyta</taxon>
        <taxon>Tracheophyta</taxon>
        <taxon>Spermatophyta</taxon>
        <taxon>Magnoliopsida</taxon>
        <taxon>Liliopsida</taxon>
        <taxon>Asparagales</taxon>
        <taxon>Iridaceae</taxon>
        <taxon>Iridoideae</taxon>
        <taxon>Irideae</taxon>
        <taxon>Iris</taxon>
    </lineage>
</organism>
<gene>
    <name evidence="7" type="ORF">M6B38_362430</name>
</gene>
<keyword evidence="1" id="KW-0813">Transport</keyword>
<reference evidence="7" key="2">
    <citation type="submission" date="2023-04" db="EMBL/GenBank/DDBJ databases">
        <authorList>
            <person name="Bruccoleri R.E."/>
            <person name="Oakeley E.J."/>
            <person name="Faust A.-M."/>
            <person name="Dessus-Babus S."/>
            <person name="Altorfer M."/>
            <person name="Burckhardt D."/>
            <person name="Oertli M."/>
            <person name="Naumann U."/>
            <person name="Petersen F."/>
            <person name="Wong J."/>
        </authorList>
    </citation>
    <scope>NUCLEOTIDE SEQUENCE</scope>
    <source>
        <strain evidence="7">GSM-AAB239-AS_SAM_17_03QT</strain>
        <tissue evidence="7">Leaf</tissue>
    </source>
</reference>
<keyword evidence="3" id="KW-0915">Sodium</keyword>
<comment type="caution">
    <text evidence="7">The sequence shown here is derived from an EMBL/GenBank/DDBJ whole genome shotgun (WGS) entry which is preliminary data.</text>
</comment>
<keyword evidence="6" id="KW-0472">Membrane</keyword>
<keyword evidence="2" id="KW-0050">Antiport</keyword>
<name>A0AAX6GIH2_IRIPA</name>
<dbReference type="InterPro" id="IPR051359">
    <property type="entry name" value="CaCA_antiporter"/>
</dbReference>
<feature type="transmembrane region" description="Helical" evidence="6">
    <location>
        <begin position="77"/>
        <end position="96"/>
    </location>
</feature>
<protein>
    <submittedName>
        <fullName evidence="7">Cation/calcium exchanger 4-like</fullName>
    </submittedName>
</protein>
<evidence type="ECO:0000313" key="7">
    <source>
        <dbReference type="EMBL" id="KAJ6828566.1"/>
    </source>
</evidence>
<keyword evidence="6" id="KW-0812">Transmembrane</keyword>
<dbReference type="GO" id="GO:0016020">
    <property type="term" value="C:membrane"/>
    <property type="evidence" value="ECO:0007669"/>
    <property type="project" value="TreeGrafter"/>
</dbReference>
<feature type="transmembrane region" description="Helical" evidence="6">
    <location>
        <begin position="52"/>
        <end position="71"/>
    </location>
</feature>
<keyword evidence="4" id="KW-0406">Ion transport</keyword>
<evidence type="ECO:0000256" key="6">
    <source>
        <dbReference type="SAM" id="Phobius"/>
    </source>
</evidence>
<dbReference type="Proteomes" id="UP001140949">
    <property type="component" value="Unassembled WGS sequence"/>
</dbReference>
<evidence type="ECO:0000256" key="2">
    <source>
        <dbReference type="ARBA" id="ARBA00022449"/>
    </source>
</evidence>
<evidence type="ECO:0000256" key="3">
    <source>
        <dbReference type="ARBA" id="ARBA00023053"/>
    </source>
</evidence>
<accession>A0AAX6GIH2</accession>
<keyword evidence="6" id="KW-1133">Transmembrane helix</keyword>
<evidence type="ECO:0000313" key="8">
    <source>
        <dbReference type="Proteomes" id="UP001140949"/>
    </source>
</evidence>
<reference evidence="7" key="1">
    <citation type="journal article" date="2023" name="GigaByte">
        <title>Genome assembly of the bearded iris, Iris pallida Lam.</title>
        <authorList>
            <person name="Bruccoleri R.E."/>
            <person name="Oakeley E.J."/>
            <person name="Faust A.M.E."/>
            <person name="Altorfer M."/>
            <person name="Dessus-Babus S."/>
            <person name="Burckhardt D."/>
            <person name="Oertli M."/>
            <person name="Naumann U."/>
            <person name="Petersen F."/>
            <person name="Wong J."/>
        </authorList>
    </citation>
    <scope>NUCLEOTIDE SEQUENCE</scope>
    <source>
        <strain evidence="7">GSM-AAB239-AS_SAM_17_03QT</strain>
    </source>
</reference>
<dbReference type="GO" id="GO:0015297">
    <property type="term" value="F:antiporter activity"/>
    <property type="evidence" value="ECO:0007669"/>
    <property type="project" value="UniProtKB-KW"/>
</dbReference>
<proteinExistence type="predicted"/>
<evidence type="ECO:0000256" key="1">
    <source>
        <dbReference type="ARBA" id="ARBA00022448"/>
    </source>
</evidence>
<dbReference type="AlphaFoldDB" id="A0AAX6GIH2"/>
<dbReference type="EMBL" id="JANAVB010019199">
    <property type="protein sequence ID" value="KAJ6828566.1"/>
    <property type="molecule type" value="Genomic_DNA"/>
</dbReference>
<dbReference type="GO" id="GO:0008324">
    <property type="term" value="F:monoatomic cation transmembrane transporter activity"/>
    <property type="evidence" value="ECO:0007669"/>
    <property type="project" value="TreeGrafter"/>
</dbReference>